<dbReference type="OrthoDB" id="4007at2759"/>
<protein>
    <submittedName>
        <fullName evidence="2">Ubiquinol-cytochrome-c reductase complex assembly factor 1-like</fullName>
    </submittedName>
</protein>
<accession>A0A9F3W0M2</accession>
<dbReference type="AlphaFoldDB" id="A0A9F3W0M2"/>
<reference evidence="2" key="1">
    <citation type="submission" date="2025-08" db="UniProtKB">
        <authorList>
            <consortium name="RefSeq"/>
        </authorList>
    </citation>
    <scope>IDENTIFICATION</scope>
    <source>
        <tissue evidence="2">Liver</tissue>
    </source>
</reference>
<dbReference type="KEGG" id="pbi:103050609"/>
<dbReference type="Proteomes" id="UP000695026">
    <property type="component" value="Unplaced"/>
</dbReference>
<proteinExistence type="predicted"/>
<organism evidence="1 2">
    <name type="scientific">Python bivittatus</name>
    <name type="common">Burmese python</name>
    <name type="synonym">Python molurus bivittatus</name>
    <dbReference type="NCBI Taxonomy" id="176946"/>
    <lineage>
        <taxon>Eukaryota</taxon>
        <taxon>Metazoa</taxon>
        <taxon>Chordata</taxon>
        <taxon>Craniata</taxon>
        <taxon>Vertebrata</taxon>
        <taxon>Euteleostomi</taxon>
        <taxon>Lepidosauria</taxon>
        <taxon>Squamata</taxon>
        <taxon>Bifurcata</taxon>
        <taxon>Unidentata</taxon>
        <taxon>Episquamata</taxon>
        <taxon>Toxicofera</taxon>
        <taxon>Serpentes</taxon>
        <taxon>Henophidia</taxon>
        <taxon>Pythonidae</taxon>
        <taxon>Python</taxon>
    </lineage>
</organism>
<name>A0A9F3W0M2_PYTBI</name>
<evidence type="ECO:0000313" key="2">
    <source>
        <dbReference type="RefSeq" id="XP_015746665.1"/>
    </source>
</evidence>
<sequence length="139" mass="15595">MAALVRVVIHRTREPHWIALCSGLIQTTLAQQQWGRLLHGSLQRHNSGQLQLTKVCCGLIQSIRNIKQPNRTFHQTKVFRGSAQPSEEKVGTFTKIIEAMGFTGPLKYKKWVNIFLLKIVPLHKLVACIGLNFAGSPNS</sequence>
<evidence type="ECO:0000313" key="1">
    <source>
        <dbReference type="Proteomes" id="UP000695026"/>
    </source>
</evidence>
<gene>
    <name evidence="2" type="primary">LOC103050609</name>
</gene>
<keyword evidence="1" id="KW-1185">Reference proteome</keyword>
<dbReference type="RefSeq" id="XP_015746665.1">
    <property type="nucleotide sequence ID" value="XM_015891179.2"/>
</dbReference>
<dbReference type="GeneID" id="103050609"/>